<evidence type="ECO:0000313" key="2">
    <source>
        <dbReference type="EMBL" id="ODN77755.1"/>
    </source>
</evidence>
<gene>
    <name evidence="2" type="ORF">L202_04890</name>
</gene>
<proteinExistence type="predicted"/>
<dbReference type="GeneID" id="30156199"/>
<feature type="compositionally biased region" description="Basic and acidic residues" evidence="1">
    <location>
        <begin position="528"/>
        <end position="537"/>
    </location>
</feature>
<feature type="compositionally biased region" description="Low complexity" evidence="1">
    <location>
        <begin position="379"/>
        <end position="396"/>
    </location>
</feature>
<feature type="region of interest" description="Disordered" evidence="1">
    <location>
        <begin position="209"/>
        <end position="239"/>
    </location>
</feature>
<organism evidence="2 3">
    <name type="scientific">Cryptococcus amylolentus CBS 6039</name>
    <dbReference type="NCBI Taxonomy" id="1295533"/>
    <lineage>
        <taxon>Eukaryota</taxon>
        <taxon>Fungi</taxon>
        <taxon>Dikarya</taxon>
        <taxon>Basidiomycota</taxon>
        <taxon>Agaricomycotina</taxon>
        <taxon>Tremellomycetes</taxon>
        <taxon>Tremellales</taxon>
        <taxon>Cryptococcaceae</taxon>
        <taxon>Cryptococcus</taxon>
    </lineage>
</organism>
<keyword evidence="3" id="KW-1185">Reference proteome</keyword>
<feature type="compositionally biased region" description="Polar residues" evidence="1">
    <location>
        <begin position="84"/>
        <end position="101"/>
    </location>
</feature>
<evidence type="ECO:0000313" key="3">
    <source>
        <dbReference type="Proteomes" id="UP000094065"/>
    </source>
</evidence>
<dbReference type="RefSeq" id="XP_018992991.1">
    <property type="nucleotide sequence ID" value="XM_019139048.1"/>
</dbReference>
<dbReference type="Proteomes" id="UP000094065">
    <property type="component" value="Unassembled WGS sequence"/>
</dbReference>
<feature type="compositionally biased region" description="Low complexity" evidence="1">
    <location>
        <begin position="13"/>
        <end position="30"/>
    </location>
</feature>
<feature type="region of interest" description="Disordered" evidence="1">
    <location>
        <begin position="1"/>
        <end position="101"/>
    </location>
</feature>
<reference evidence="2 3" key="1">
    <citation type="submission" date="2016-06" db="EMBL/GenBank/DDBJ databases">
        <title>Evolution of pathogenesis and genome organization in the Tremellales.</title>
        <authorList>
            <person name="Cuomo C."/>
            <person name="Litvintseva A."/>
            <person name="Heitman J."/>
            <person name="Chen Y."/>
            <person name="Sun S."/>
            <person name="Springer D."/>
            <person name="Dromer F."/>
            <person name="Young S."/>
            <person name="Zeng Q."/>
            <person name="Chapman S."/>
            <person name="Gujja S."/>
            <person name="Saif S."/>
            <person name="Birren B."/>
        </authorList>
    </citation>
    <scope>NUCLEOTIDE SEQUENCE [LARGE SCALE GENOMIC DNA]</scope>
    <source>
        <strain evidence="2 3">CBS 6039</strain>
    </source>
</reference>
<feature type="compositionally biased region" description="Polar residues" evidence="1">
    <location>
        <begin position="65"/>
        <end position="75"/>
    </location>
</feature>
<dbReference type="EMBL" id="AWGJ01000007">
    <property type="protein sequence ID" value="ODN77755.1"/>
    <property type="molecule type" value="Genomic_DNA"/>
</dbReference>
<name>A0A1E3HNP1_9TREE</name>
<evidence type="ECO:0000256" key="1">
    <source>
        <dbReference type="SAM" id="MobiDB-lite"/>
    </source>
</evidence>
<accession>A0A1E3HNP1</accession>
<comment type="caution">
    <text evidence="2">The sequence shown here is derived from an EMBL/GenBank/DDBJ whole genome shotgun (WGS) entry which is preliminary data.</text>
</comment>
<sequence length="549" mass="60046">MPAYVPPHLRNKPTPTTPSSQGASSTSSFSQDNRTPQSQGRSYNQWSQSVSDSSHPGRSHFAPRSNGSTPGSSYGTPRGGRSNGNGWNDSPSRPRNPKLYTQNSPAQLHVFGDSFVGPMKLVNADYVQIKTFKGASAKGLNNPRSIKQVSTELLPILNSLLVPPPYAYQSNRGRSAMLVFGNVDLQINYVWQLANKPIETLSSTYSAPLEVKDERPSEPRRTSSSDILASATETSSAGPALGPEDFIKAVAGAYTSWLEREIVNSAIGERLVSLSKRRQADPATAIGAGSKILIASALPPLIEDHMLPRIPEKYVERLEEDLGKQHRALESLNAAGRNTWRGGKGDEWIDGMSSLKVSDDPVTRPEVSPRGSEISTVDSPLPTTASAISTAPTEPSLYAPSPTSRTKTPITTLLEHDPPLCTLPVRVKMTNHYNSILSAFCAKYPDIFTFIDITPAMKAGSEAPSVHGEVDRVVWACPVDPTNVHPLWEPTLPLWLAELKNLGMDTDSWEMSEDAEETFKAYEIDKRRRTEKDKNKYSESIAPIKLRDE</sequence>
<feature type="region of interest" description="Disordered" evidence="1">
    <location>
        <begin position="354"/>
        <end position="409"/>
    </location>
</feature>
<dbReference type="OrthoDB" id="3153298at2759"/>
<feature type="region of interest" description="Disordered" evidence="1">
    <location>
        <begin position="528"/>
        <end position="549"/>
    </location>
</feature>
<feature type="compositionally biased region" description="Basic and acidic residues" evidence="1">
    <location>
        <begin position="210"/>
        <end position="223"/>
    </location>
</feature>
<protein>
    <submittedName>
        <fullName evidence="2">Uncharacterized protein</fullName>
    </submittedName>
</protein>
<dbReference type="AlphaFoldDB" id="A0A1E3HNP1"/>
<feature type="compositionally biased region" description="Polar residues" evidence="1">
    <location>
        <begin position="31"/>
        <end position="56"/>
    </location>
</feature>
<dbReference type="STRING" id="1295533.A0A1E3HNP1"/>